<feature type="chain" id="PRO_5034161967" description="Asl1-like glycosyl hydrolase catalytic domain-containing protein" evidence="2">
    <location>
        <begin position="30"/>
        <end position="392"/>
    </location>
</feature>
<protein>
    <recommendedName>
        <fullName evidence="3">Asl1-like glycosyl hydrolase catalytic domain-containing protein</fullName>
    </recommendedName>
</protein>
<evidence type="ECO:0000313" key="4">
    <source>
        <dbReference type="EMBL" id="KAF5370125.1"/>
    </source>
</evidence>
<sequence>MAALRLYNLLSLATIAILACSYGPEPVTALSNHHGLAARDGFRGHDALAKRKRSSSKRCKPRNPPTAALSSTSAAAPSSTSAAAPAATPTDNGNKDGDKDSSGGNTGTSDSGKNNNNNNGASSSGNKGGSSGSNSGSSSPSSSSQSSGASSGSGKACLAWPNGDDKSLSNYKTSKTNALYTWSPFIPDLARELGFDAWPMLWGPKQIPDFQRLVVAGYANVVLGFNEPDQAGQSNLSPQDAAGMWKQYIQPLKSQGYKLVSPAVTSDPAAKQWMKQFFDACDGCTFDAQAVHWYDTSFENLQSFLEGYHDMFNLPIWLTEFAYQSFTGGAQGDLATIQNFMGQATSWMDSQPWVEYYCWFGAMHDMQNVNAANQLMASNGGLTALGAQFVNS</sequence>
<dbReference type="OrthoDB" id="5959761at2759"/>
<accession>A0A8H5GSQ0</accession>
<organism evidence="4 5">
    <name type="scientific">Tetrapyrgos nigripes</name>
    <dbReference type="NCBI Taxonomy" id="182062"/>
    <lineage>
        <taxon>Eukaryota</taxon>
        <taxon>Fungi</taxon>
        <taxon>Dikarya</taxon>
        <taxon>Basidiomycota</taxon>
        <taxon>Agaricomycotina</taxon>
        <taxon>Agaricomycetes</taxon>
        <taxon>Agaricomycetidae</taxon>
        <taxon>Agaricales</taxon>
        <taxon>Marasmiineae</taxon>
        <taxon>Marasmiaceae</taxon>
        <taxon>Tetrapyrgos</taxon>
    </lineage>
</organism>
<dbReference type="GO" id="GO:0009277">
    <property type="term" value="C:fungal-type cell wall"/>
    <property type="evidence" value="ECO:0007669"/>
    <property type="project" value="TreeGrafter"/>
</dbReference>
<feature type="compositionally biased region" description="Low complexity" evidence="1">
    <location>
        <begin position="65"/>
        <end position="92"/>
    </location>
</feature>
<dbReference type="Proteomes" id="UP000559256">
    <property type="component" value="Unassembled WGS sequence"/>
</dbReference>
<name>A0A8H5GSQ0_9AGAR</name>
<dbReference type="GO" id="GO:0071966">
    <property type="term" value="P:fungal-type cell wall polysaccharide metabolic process"/>
    <property type="evidence" value="ECO:0007669"/>
    <property type="project" value="TreeGrafter"/>
</dbReference>
<keyword evidence="5" id="KW-1185">Reference proteome</keyword>
<evidence type="ECO:0000259" key="3">
    <source>
        <dbReference type="Pfam" id="PF11790"/>
    </source>
</evidence>
<dbReference type="InterPro" id="IPR017853">
    <property type="entry name" value="GH"/>
</dbReference>
<proteinExistence type="predicted"/>
<dbReference type="InterPro" id="IPR024655">
    <property type="entry name" value="Asl1_glyco_hydro_catalytic"/>
</dbReference>
<dbReference type="AlphaFoldDB" id="A0A8H5GSQ0"/>
<feature type="compositionally biased region" description="Low complexity" evidence="1">
    <location>
        <begin position="107"/>
        <end position="125"/>
    </location>
</feature>
<evidence type="ECO:0000256" key="1">
    <source>
        <dbReference type="SAM" id="MobiDB-lite"/>
    </source>
</evidence>
<dbReference type="Pfam" id="PF11790">
    <property type="entry name" value="Glyco_hydro_cc"/>
    <property type="match status" value="1"/>
</dbReference>
<feature type="compositionally biased region" description="Basic residues" evidence="1">
    <location>
        <begin position="50"/>
        <end position="61"/>
    </location>
</feature>
<gene>
    <name evidence="4" type="ORF">D9758_001226</name>
</gene>
<feature type="domain" description="Asl1-like glycosyl hydrolase catalytic" evidence="3">
    <location>
        <begin position="158"/>
        <end position="389"/>
    </location>
</feature>
<feature type="compositionally biased region" description="Low complexity" evidence="1">
    <location>
        <begin position="132"/>
        <end position="155"/>
    </location>
</feature>
<feature type="signal peptide" evidence="2">
    <location>
        <begin position="1"/>
        <end position="29"/>
    </location>
</feature>
<dbReference type="InterPro" id="IPR053183">
    <property type="entry name" value="ASL1"/>
</dbReference>
<evidence type="ECO:0000256" key="2">
    <source>
        <dbReference type="SAM" id="SignalP"/>
    </source>
</evidence>
<dbReference type="PANTHER" id="PTHR34154:SF3">
    <property type="entry name" value="ALKALI-SENSITIVE LINKAGE PROTEIN 1"/>
    <property type="match status" value="1"/>
</dbReference>
<dbReference type="Gene3D" id="3.20.20.80">
    <property type="entry name" value="Glycosidases"/>
    <property type="match status" value="1"/>
</dbReference>
<dbReference type="PROSITE" id="PS51257">
    <property type="entry name" value="PROKAR_LIPOPROTEIN"/>
    <property type="match status" value="1"/>
</dbReference>
<keyword evidence="2" id="KW-0732">Signal</keyword>
<evidence type="ECO:0000313" key="5">
    <source>
        <dbReference type="Proteomes" id="UP000559256"/>
    </source>
</evidence>
<dbReference type="SUPFAM" id="SSF51445">
    <property type="entry name" value="(Trans)glycosidases"/>
    <property type="match status" value="1"/>
</dbReference>
<feature type="region of interest" description="Disordered" evidence="1">
    <location>
        <begin position="47"/>
        <end position="155"/>
    </location>
</feature>
<dbReference type="PANTHER" id="PTHR34154">
    <property type="entry name" value="ALKALI-SENSITIVE LINKAGE PROTEIN 1"/>
    <property type="match status" value="1"/>
</dbReference>
<reference evidence="4 5" key="1">
    <citation type="journal article" date="2020" name="ISME J.">
        <title>Uncovering the hidden diversity of litter-decomposition mechanisms in mushroom-forming fungi.</title>
        <authorList>
            <person name="Floudas D."/>
            <person name="Bentzer J."/>
            <person name="Ahren D."/>
            <person name="Johansson T."/>
            <person name="Persson P."/>
            <person name="Tunlid A."/>
        </authorList>
    </citation>
    <scope>NUCLEOTIDE SEQUENCE [LARGE SCALE GENOMIC DNA]</scope>
    <source>
        <strain evidence="4 5">CBS 291.85</strain>
    </source>
</reference>
<dbReference type="EMBL" id="JAACJM010000012">
    <property type="protein sequence ID" value="KAF5370125.1"/>
    <property type="molecule type" value="Genomic_DNA"/>
</dbReference>
<comment type="caution">
    <text evidence="4">The sequence shown here is derived from an EMBL/GenBank/DDBJ whole genome shotgun (WGS) entry which is preliminary data.</text>
</comment>